<dbReference type="Proteomes" id="UP000499080">
    <property type="component" value="Unassembled WGS sequence"/>
</dbReference>
<sequence>MATIDYLLTPGLLRRPFRWFLPLHRNLLLEKTACSKFSLDSSTSIIIQSYNESWAEKKLPAWAQTIKCMLDGSDRNVQVVKEMLVLVILPVQFSEHQLALTYPPTVTENFAEEGSASPHLRIVGFETNTSKFYVLAEHQIVLQLSTLSEALAVLVASYYIFHCEYPRQ</sequence>
<keyword evidence="2" id="KW-1185">Reference proteome</keyword>
<gene>
    <name evidence="1" type="ORF">AVEN_158308_1</name>
</gene>
<protein>
    <submittedName>
        <fullName evidence="1">Uncharacterized protein</fullName>
    </submittedName>
</protein>
<dbReference type="EMBL" id="BGPR01002603">
    <property type="protein sequence ID" value="GBM76167.1"/>
    <property type="molecule type" value="Genomic_DNA"/>
</dbReference>
<evidence type="ECO:0000313" key="2">
    <source>
        <dbReference type="Proteomes" id="UP000499080"/>
    </source>
</evidence>
<proteinExistence type="predicted"/>
<comment type="caution">
    <text evidence="1">The sequence shown here is derived from an EMBL/GenBank/DDBJ whole genome shotgun (WGS) entry which is preliminary data.</text>
</comment>
<reference evidence="1 2" key="1">
    <citation type="journal article" date="2019" name="Sci. Rep.">
        <title>Orb-weaving spider Araneus ventricosus genome elucidates the spidroin gene catalogue.</title>
        <authorList>
            <person name="Kono N."/>
            <person name="Nakamura H."/>
            <person name="Ohtoshi R."/>
            <person name="Moran D.A.P."/>
            <person name="Shinohara A."/>
            <person name="Yoshida Y."/>
            <person name="Fujiwara M."/>
            <person name="Mori M."/>
            <person name="Tomita M."/>
            <person name="Arakawa K."/>
        </authorList>
    </citation>
    <scope>NUCLEOTIDE SEQUENCE [LARGE SCALE GENOMIC DNA]</scope>
</reference>
<dbReference type="AlphaFoldDB" id="A0A4Y2IEJ7"/>
<name>A0A4Y2IEJ7_ARAVE</name>
<organism evidence="1 2">
    <name type="scientific">Araneus ventricosus</name>
    <name type="common">Orbweaver spider</name>
    <name type="synonym">Epeira ventricosa</name>
    <dbReference type="NCBI Taxonomy" id="182803"/>
    <lineage>
        <taxon>Eukaryota</taxon>
        <taxon>Metazoa</taxon>
        <taxon>Ecdysozoa</taxon>
        <taxon>Arthropoda</taxon>
        <taxon>Chelicerata</taxon>
        <taxon>Arachnida</taxon>
        <taxon>Araneae</taxon>
        <taxon>Araneomorphae</taxon>
        <taxon>Entelegynae</taxon>
        <taxon>Araneoidea</taxon>
        <taxon>Araneidae</taxon>
        <taxon>Araneus</taxon>
    </lineage>
</organism>
<evidence type="ECO:0000313" key="1">
    <source>
        <dbReference type="EMBL" id="GBM76167.1"/>
    </source>
</evidence>
<accession>A0A4Y2IEJ7</accession>